<organism evidence="3 4">
    <name type="scientific">Gemmata algarum</name>
    <dbReference type="NCBI Taxonomy" id="2975278"/>
    <lineage>
        <taxon>Bacteria</taxon>
        <taxon>Pseudomonadati</taxon>
        <taxon>Planctomycetota</taxon>
        <taxon>Planctomycetia</taxon>
        <taxon>Gemmatales</taxon>
        <taxon>Gemmataceae</taxon>
        <taxon>Gemmata</taxon>
    </lineage>
</organism>
<feature type="region of interest" description="Disordered" evidence="1">
    <location>
        <begin position="662"/>
        <end position="685"/>
    </location>
</feature>
<keyword evidence="2" id="KW-1133">Transmembrane helix</keyword>
<dbReference type="SUPFAM" id="SSF109998">
    <property type="entry name" value="Triger factor/SurA peptide-binding domain-like"/>
    <property type="match status" value="1"/>
</dbReference>
<proteinExistence type="predicted"/>
<feature type="region of interest" description="Disordered" evidence="1">
    <location>
        <begin position="544"/>
        <end position="565"/>
    </location>
</feature>
<dbReference type="InterPro" id="IPR027304">
    <property type="entry name" value="Trigger_fact/SurA_dom_sf"/>
</dbReference>
<keyword evidence="4" id="KW-1185">Reference proteome</keyword>
<feature type="region of interest" description="Disordered" evidence="1">
    <location>
        <begin position="601"/>
        <end position="620"/>
    </location>
</feature>
<keyword evidence="2" id="KW-0812">Transmembrane</keyword>
<evidence type="ECO:0000313" key="4">
    <source>
        <dbReference type="Proteomes" id="UP001272242"/>
    </source>
</evidence>
<dbReference type="EMBL" id="JAXBLV010000013">
    <property type="protein sequence ID" value="MDY3558064.1"/>
    <property type="molecule type" value="Genomic_DNA"/>
</dbReference>
<dbReference type="Proteomes" id="UP001272242">
    <property type="component" value="Unassembled WGS sequence"/>
</dbReference>
<sequence>MAYNPFNIFRRNQKALFAVLTVFIMIMFTLSFGSGDAIDRLSRWLGGGRKGEVVCRLDGSTIKESDIARVRRGRVMANSFMTLAAGETLDSLRRYTDQQRGKLGDDGQQMASAVQMAEFSLMSQQFGNPQQTIPRARMTIRAVSENPAAKSEDKDAARAYLAQLDLIQRRFVGADGLFFLNAPNRTTRETIEFMLWEKKADQLGIRFTRADVHTLIAREFYSYFKSDVEVRKALQKQIEGFNLDACMDALAVEFKVRAAQTAVFGPAGRIGPDAAVYPAPYEMFEYYRRQCSPAKYEIVPVPAEAFVEKVPGEPSESELKALYDKYANDEPNPAKEGFGFKEPRKLSVSWLALTGEEPYYQKLAADQLRVGEVMAKVSGLTAVPVPGVGAAWAEAAVAPLALKEPAVDAAYTRYKTEFADKVHQMFGGGAYDRSTLFTRDLLPTSTVRPGTLAAALGGFSGQTVPFGHPAAGASVAVSAAIAYEIRDRVKTGLPLVLGAVPSPGLLPTALGGAAVYQATAPQPLSIETVRPELMKTATSERAKTLAFGSQSNRFDPSGSGEKGDVERFKEQLEKLSDKGRAKDKTAVNDYIKKFMADRGLTKPGEQFGSTTAPRDEWALEEDPGMRPLVLAQQSSLGRAFGAHGGGRYLPFGRSFFWTAQPNQGRRPTTGTFVATPYPPDDRSSFGSEGRARYVYWVTEDVQPKKTNYLTMKDQVRATWKRIKARELAQQRAEAIAEAIRKDPASSSITLHQAVAEQANKLQSEIPAGNKAYFRAKAFEIDNVSPLTPIDLGSLSPEVLQQMFSQGMNLAGRLQPFGLNESENIPYPTRDFASALVENRDKPFKNAIVLPDSPKDTFYVTVLVRPSTDPLALQSADSFAKDVYPPTAPKHAVINEFRFEAAREARQSVVALLKKEFRYEETEEQKKKLDENAKSGGRD</sequence>
<evidence type="ECO:0000256" key="2">
    <source>
        <dbReference type="SAM" id="Phobius"/>
    </source>
</evidence>
<protein>
    <recommendedName>
        <fullName evidence="5">PpiC domain-containing protein</fullName>
    </recommendedName>
</protein>
<dbReference type="RefSeq" id="WP_320685036.1">
    <property type="nucleotide sequence ID" value="NZ_JAXBLV010000013.1"/>
</dbReference>
<keyword evidence="2" id="KW-0472">Membrane</keyword>
<comment type="caution">
    <text evidence="3">The sequence shown here is derived from an EMBL/GenBank/DDBJ whole genome shotgun (WGS) entry which is preliminary data.</text>
</comment>
<evidence type="ECO:0000313" key="3">
    <source>
        <dbReference type="EMBL" id="MDY3558064.1"/>
    </source>
</evidence>
<feature type="compositionally biased region" description="Polar residues" evidence="1">
    <location>
        <begin position="662"/>
        <end position="672"/>
    </location>
</feature>
<evidence type="ECO:0000256" key="1">
    <source>
        <dbReference type="SAM" id="MobiDB-lite"/>
    </source>
</evidence>
<accession>A0ABU5ESY0</accession>
<gene>
    <name evidence="3" type="ORF">R5W23_000785</name>
</gene>
<evidence type="ECO:0008006" key="5">
    <source>
        <dbReference type="Google" id="ProtNLM"/>
    </source>
</evidence>
<name>A0ABU5ESY0_9BACT</name>
<reference evidence="4" key="1">
    <citation type="journal article" date="2023" name="Mar. Drugs">
        <title>Gemmata algarum, a Novel Planctomycete Isolated from an Algal Mat, Displays Antimicrobial Activity.</title>
        <authorList>
            <person name="Kumar G."/>
            <person name="Kallscheuer N."/>
            <person name="Kashif M."/>
            <person name="Ahamad S."/>
            <person name="Jagadeeshwari U."/>
            <person name="Pannikurungottu S."/>
            <person name="Haufschild T."/>
            <person name="Kabuu M."/>
            <person name="Sasikala C."/>
            <person name="Jogler C."/>
            <person name="Ramana C."/>
        </authorList>
    </citation>
    <scope>NUCLEOTIDE SEQUENCE [LARGE SCALE GENOMIC DNA]</scope>
    <source>
        <strain evidence="4">JC673</strain>
    </source>
</reference>
<feature type="transmembrane region" description="Helical" evidence="2">
    <location>
        <begin position="15"/>
        <end position="33"/>
    </location>
</feature>